<proteinExistence type="predicted"/>
<name>A0ABW2DD46_9ACTN</name>
<feature type="region of interest" description="Disordered" evidence="1">
    <location>
        <begin position="1"/>
        <end position="21"/>
    </location>
</feature>
<protein>
    <recommendedName>
        <fullName evidence="4">WXG100 family type VII secretion target</fullName>
    </recommendedName>
</protein>
<reference evidence="3" key="1">
    <citation type="journal article" date="2019" name="Int. J. Syst. Evol. Microbiol.">
        <title>The Global Catalogue of Microorganisms (GCM) 10K type strain sequencing project: providing services to taxonomists for standard genome sequencing and annotation.</title>
        <authorList>
            <consortium name="The Broad Institute Genomics Platform"/>
            <consortium name="The Broad Institute Genome Sequencing Center for Infectious Disease"/>
            <person name="Wu L."/>
            <person name="Ma J."/>
        </authorList>
    </citation>
    <scope>NUCLEOTIDE SEQUENCE [LARGE SCALE GENOMIC DNA]</scope>
    <source>
        <strain evidence="3">KACC 12634</strain>
    </source>
</reference>
<evidence type="ECO:0008006" key="4">
    <source>
        <dbReference type="Google" id="ProtNLM"/>
    </source>
</evidence>
<dbReference type="Proteomes" id="UP001596470">
    <property type="component" value="Unassembled WGS sequence"/>
</dbReference>
<organism evidence="2 3">
    <name type="scientific">Glycomyces mayteni</name>
    <dbReference type="NCBI Taxonomy" id="543887"/>
    <lineage>
        <taxon>Bacteria</taxon>
        <taxon>Bacillati</taxon>
        <taxon>Actinomycetota</taxon>
        <taxon>Actinomycetes</taxon>
        <taxon>Glycomycetales</taxon>
        <taxon>Glycomycetaceae</taxon>
        <taxon>Glycomyces</taxon>
    </lineage>
</organism>
<accession>A0ABW2DD46</accession>
<evidence type="ECO:0000313" key="3">
    <source>
        <dbReference type="Proteomes" id="UP001596470"/>
    </source>
</evidence>
<gene>
    <name evidence="2" type="ORF">ACFQS3_20060</name>
</gene>
<evidence type="ECO:0000313" key="2">
    <source>
        <dbReference type="EMBL" id="MFC6959493.1"/>
    </source>
</evidence>
<comment type="caution">
    <text evidence="2">The sequence shown here is derived from an EMBL/GenBank/DDBJ whole genome shotgun (WGS) entry which is preliminary data.</text>
</comment>
<sequence length="424" mass="43417">MSDLAEQYGSDISQYPTPEADGTLRNIAEDVPVVKSGQKMADHIYAAVTGDDRLASAAAVPGDIAGLALEAAFAIQDPIYALAQAGLSIVLELVEPLNELLYMVSGDPEEMKRQGEVWGQVSTALGALREENAAAVNENLRSWTGDASDAAFEQLTAIEASIMAASNEAAGVQTLLGWAELLAETIYDVIKSIIAELVAWLITRGLIALMNSAWSFGASMAAFVLSAAYKSFSMFSRGFKKLSECNRIFKAILGVMGKFVLDNPVLKRGLGNWVGMLAALGAKAGVTAALTGGLGALPLAGGALGGGGDGGSMISRGGGAGVTVDPDELVQTAGALEGLNGNTDAIKTVAAEATAAEMTWGLPGVAFAGKYQEAGNGMVEIIGNISGAHTTSASSLRGCAADYEAADGEVASQFGNLQGELDGK</sequence>
<keyword evidence="3" id="KW-1185">Reference proteome</keyword>
<dbReference type="RefSeq" id="WP_382345450.1">
    <property type="nucleotide sequence ID" value="NZ_JBHMBP010000001.1"/>
</dbReference>
<evidence type="ECO:0000256" key="1">
    <source>
        <dbReference type="SAM" id="MobiDB-lite"/>
    </source>
</evidence>
<dbReference type="EMBL" id="JBHSYS010000004">
    <property type="protein sequence ID" value="MFC6959493.1"/>
    <property type="molecule type" value="Genomic_DNA"/>
</dbReference>